<evidence type="ECO:0000313" key="2">
    <source>
        <dbReference type="Proteomes" id="UP000799750"/>
    </source>
</evidence>
<gene>
    <name evidence="1" type="ORF">BU16DRAFT_296153</name>
</gene>
<protein>
    <submittedName>
        <fullName evidence="1">Uncharacterized protein</fullName>
    </submittedName>
</protein>
<organism evidence="1 2">
    <name type="scientific">Lophium mytilinum</name>
    <dbReference type="NCBI Taxonomy" id="390894"/>
    <lineage>
        <taxon>Eukaryota</taxon>
        <taxon>Fungi</taxon>
        <taxon>Dikarya</taxon>
        <taxon>Ascomycota</taxon>
        <taxon>Pezizomycotina</taxon>
        <taxon>Dothideomycetes</taxon>
        <taxon>Pleosporomycetidae</taxon>
        <taxon>Mytilinidiales</taxon>
        <taxon>Mytilinidiaceae</taxon>
        <taxon>Lophium</taxon>
    </lineage>
</organism>
<name>A0A6A6R1C7_9PEZI</name>
<dbReference type="Proteomes" id="UP000799750">
    <property type="component" value="Unassembled WGS sequence"/>
</dbReference>
<evidence type="ECO:0000313" key="1">
    <source>
        <dbReference type="EMBL" id="KAF2498501.1"/>
    </source>
</evidence>
<accession>A0A6A6R1C7</accession>
<dbReference type="EMBL" id="MU004185">
    <property type="protein sequence ID" value="KAF2498501.1"/>
    <property type="molecule type" value="Genomic_DNA"/>
</dbReference>
<sequence length="82" mass="9063">MVQNHNNVDLIQGLQQCHQFPCLIFALDPLSFATASKLNLLHHSSGLLLPPSEVSQLSIPSSKTITILTYFRTFSNIINSPT</sequence>
<keyword evidence="2" id="KW-1185">Reference proteome</keyword>
<proteinExistence type="predicted"/>
<reference evidence="1" key="1">
    <citation type="journal article" date="2020" name="Stud. Mycol.">
        <title>101 Dothideomycetes genomes: a test case for predicting lifestyles and emergence of pathogens.</title>
        <authorList>
            <person name="Haridas S."/>
            <person name="Albert R."/>
            <person name="Binder M."/>
            <person name="Bloem J."/>
            <person name="Labutti K."/>
            <person name="Salamov A."/>
            <person name="Andreopoulos B."/>
            <person name="Baker S."/>
            <person name="Barry K."/>
            <person name="Bills G."/>
            <person name="Bluhm B."/>
            <person name="Cannon C."/>
            <person name="Castanera R."/>
            <person name="Culley D."/>
            <person name="Daum C."/>
            <person name="Ezra D."/>
            <person name="Gonzalez J."/>
            <person name="Henrissat B."/>
            <person name="Kuo A."/>
            <person name="Liang C."/>
            <person name="Lipzen A."/>
            <person name="Lutzoni F."/>
            <person name="Magnuson J."/>
            <person name="Mondo S."/>
            <person name="Nolan M."/>
            <person name="Ohm R."/>
            <person name="Pangilinan J."/>
            <person name="Park H.-J."/>
            <person name="Ramirez L."/>
            <person name="Alfaro M."/>
            <person name="Sun H."/>
            <person name="Tritt A."/>
            <person name="Yoshinaga Y."/>
            <person name="Zwiers L.-H."/>
            <person name="Turgeon B."/>
            <person name="Goodwin S."/>
            <person name="Spatafora J."/>
            <person name="Crous P."/>
            <person name="Grigoriev I."/>
        </authorList>
    </citation>
    <scope>NUCLEOTIDE SEQUENCE</scope>
    <source>
        <strain evidence="1">CBS 269.34</strain>
    </source>
</reference>
<dbReference type="AlphaFoldDB" id="A0A6A6R1C7"/>